<name>A0A1V0N213_9ARCH</name>
<dbReference type="OrthoDB" id="115061at2157"/>
<dbReference type="Proteomes" id="UP000192050">
    <property type="component" value="Chromosome"/>
</dbReference>
<dbReference type="SUPFAM" id="SSF51713">
    <property type="entry name" value="tRNA-guanine transglycosylase"/>
    <property type="match status" value="1"/>
</dbReference>
<reference evidence="6 7" key="1">
    <citation type="submission" date="2011-10" db="EMBL/GenBank/DDBJ databases">
        <title>Metabolic and evolutionary patterns in the extreme acidophile Ferroplasma acidiphilum.</title>
        <authorList>
            <person name="Golyshina O.V."/>
            <person name="Kozyavkin S.A."/>
            <person name="Tatusov R.L."/>
            <person name="Slesarev A.I."/>
            <person name="Golyshin P.N."/>
        </authorList>
    </citation>
    <scope>NUCLEOTIDE SEQUENCE [LARGE SCALE GENOMIC DNA]</scope>
    <source>
        <strain evidence="7">Y</strain>
    </source>
</reference>
<organism evidence="6 7">
    <name type="scientific">Ferroplasma acidiphilum</name>
    <dbReference type="NCBI Taxonomy" id="74969"/>
    <lineage>
        <taxon>Archaea</taxon>
        <taxon>Methanobacteriati</taxon>
        <taxon>Thermoplasmatota</taxon>
        <taxon>Thermoplasmata</taxon>
        <taxon>Thermoplasmatales</taxon>
        <taxon>Ferroplasmaceae</taxon>
        <taxon>Ferroplasma</taxon>
    </lineage>
</organism>
<evidence type="ECO:0000256" key="3">
    <source>
        <dbReference type="ARBA" id="ARBA00022694"/>
    </source>
</evidence>
<evidence type="ECO:0000259" key="5">
    <source>
        <dbReference type="Pfam" id="PF17884"/>
    </source>
</evidence>
<keyword evidence="3" id="KW-0819">tRNA processing</keyword>
<dbReference type="GO" id="GO:0006400">
    <property type="term" value="P:tRNA modification"/>
    <property type="evidence" value="ECO:0007669"/>
    <property type="project" value="InterPro"/>
</dbReference>
<dbReference type="AlphaFoldDB" id="A0A1V0N213"/>
<gene>
    <name evidence="6" type="ORF">FAD_0222</name>
</gene>
<dbReference type="GeneID" id="31675731"/>
<comment type="pathway">
    <text evidence="1">tRNA modification; archaeosine-tRNA biosynthesis.</text>
</comment>
<dbReference type="RefSeq" id="WP_081141416.1">
    <property type="nucleotide sequence ID" value="NZ_CP015363.1"/>
</dbReference>
<dbReference type="InterPro" id="IPR036511">
    <property type="entry name" value="TGT-like_sf"/>
</dbReference>
<dbReference type="SUPFAM" id="SSF88697">
    <property type="entry name" value="PUA domain-like"/>
    <property type="match status" value="1"/>
</dbReference>
<feature type="domain" description="DUF5591" evidence="5">
    <location>
        <begin position="229"/>
        <end position="354"/>
    </location>
</feature>
<evidence type="ECO:0000256" key="1">
    <source>
        <dbReference type="ARBA" id="ARBA00005030"/>
    </source>
</evidence>
<accession>A0A1V0N213</accession>
<dbReference type="PROSITE" id="PS50890">
    <property type="entry name" value="PUA"/>
    <property type="match status" value="1"/>
</dbReference>
<keyword evidence="6" id="KW-0808">Transferase</keyword>
<protein>
    <submittedName>
        <fullName evidence="6">Archaeosine tRNA-ribosyltransferase</fullName>
    </submittedName>
</protein>
<evidence type="ECO:0000313" key="7">
    <source>
        <dbReference type="Proteomes" id="UP000192050"/>
    </source>
</evidence>
<evidence type="ECO:0000256" key="2">
    <source>
        <dbReference type="ARBA" id="ARBA00008906"/>
    </source>
</evidence>
<feature type="domain" description="PUA" evidence="4">
    <location>
        <begin position="466"/>
        <end position="521"/>
    </location>
</feature>
<dbReference type="Pfam" id="PF01472">
    <property type="entry name" value="PUA"/>
    <property type="match status" value="1"/>
</dbReference>
<evidence type="ECO:0000259" key="4">
    <source>
        <dbReference type="Pfam" id="PF01472"/>
    </source>
</evidence>
<dbReference type="Pfam" id="PF17884">
    <property type="entry name" value="DUF5591"/>
    <property type="match status" value="1"/>
</dbReference>
<dbReference type="GO" id="GO:0003723">
    <property type="term" value="F:RNA binding"/>
    <property type="evidence" value="ECO:0007669"/>
    <property type="project" value="InterPro"/>
</dbReference>
<dbReference type="SUPFAM" id="SSF52141">
    <property type="entry name" value="Uracil-DNA glycosylase-like"/>
    <property type="match status" value="1"/>
</dbReference>
<evidence type="ECO:0000313" key="6">
    <source>
        <dbReference type="EMBL" id="ARD84147.1"/>
    </source>
</evidence>
<dbReference type="KEGG" id="fai:FAD_0222"/>
<dbReference type="InterPro" id="IPR036895">
    <property type="entry name" value="Uracil-DNA_glycosylase-like_sf"/>
</dbReference>
<dbReference type="STRING" id="74969.FAD_0222"/>
<proteinExistence type="inferred from homology"/>
<comment type="similarity">
    <text evidence="2">Belongs to the archaeosine synthase type 1 family.</text>
</comment>
<dbReference type="GO" id="GO:0016740">
    <property type="term" value="F:transferase activity"/>
    <property type="evidence" value="ECO:0007669"/>
    <property type="project" value="UniProtKB-KW"/>
</dbReference>
<dbReference type="Gene3D" id="3.40.50.10630">
    <property type="entry name" value="Uracil-DNA glycosylase-like"/>
    <property type="match status" value="1"/>
</dbReference>
<keyword evidence="7" id="KW-1185">Reference proteome</keyword>
<dbReference type="EMBL" id="CP015363">
    <property type="protein sequence ID" value="ARD84147.1"/>
    <property type="molecule type" value="Genomic_DNA"/>
</dbReference>
<dbReference type="InterPro" id="IPR040777">
    <property type="entry name" value="DUF5591"/>
</dbReference>
<sequence length="524" mass="60480">MSEKINDKQYVMGFTWAGYRNGRRFPLLINTFSNDYKNDKDSIEILGEKFSRKIYYPSFLGGEKVIEGNEMVIIYNGLELIQRPARLIAFIMELRKKYGFKKMFYLQGISDPYLLPVLSYLGINIFDDLYIRKESQENLKYTVAGKTKVDYNPLEENIKFAESILDSIFLATRDGTLREIVEKIAISGKALEILRIADTKYYNEFSQVFPSRTPYIQANSIESLNRPDIAYYRNKIAEYTKPEHRNIALLLPCSAKKPYSDSKTHKKILAGIWQYRRYLHELIVTSPVGLVPRELENGYPARFYDIPVIGTWYEDEKVMMKNLISSYMKKNNYSEIIAYIPEDLDFIRESLPENSKIIEGRVTDDGNIAKLASVLKDTITGDSEYAKKLDDYRAILRFQFGEWIMPYLSKIKLINSFHQDMLVEDGKILFVYNESIGRFSITHESGKFFMENNKFNVSIEDFNPTSSVYAMGIRDATTDIKAFDEVVMTYGNELRGTGTALMPSRAMVDMDHGAAVKVRSGVKK</sequence>
<dbReference type="Gene3D" id="2.30.130.10">
    <property type="entry name" value="PUA domain"/>
    <property type="match status" value="1"/>
</dbReference>
<dbReference type="InterPro" id="IPR002478">
    <property type="entry name" value="PUA"/>
</dbReference>
<dbReference type="InterPro" id="IPR036974">
    <property type="entry name" value="PUA_sf"/>
</dbReference>
<dbReference type="SUPFAM" id="SSF88802">
    <property type="entry name" value="Pre-PUA domain"/>
    <property type="match status" value="1"/>
</dbReference>
<dbReference type="InterPro" id="IPR015947">
    <property type="entry name" value="PUA-like_sf"/>
</dbReference>